<keyword evidence="3 5" id="KW-1133">Transmembrane helix</keyword>
<dbReference type="AlphaFoldDB" id="H2ZLV4"/>
<dbReference type="PANTHER" id="PTHR16002:SF4">
    <property type="entry name" value="TMEM248_TMEM219 DOMAIN-CONTAINING PROTEIN"/>
    <property type="match status" value="1"/>
</dbReference>
<dbReference type="InterPro" id="IPR039493">
    <property type="entry name" value="TMEM248/TMEM219"/>
</dbReference>
<evidence type="ECO:0000256" key="1">
    <source>
        <dbReference type="ARBA" id="ARBA00004370"/>
    </source>
</evidence>
<sequence>MITVAFISFAYYIQFNELQDPNNQKNWNIYLNNVSKINFCAQNYDAINSPQMDTNNTQNVSIPIMVISSISDPPATTLTGMYAIINGSLLGLQGDMSSKNFSFKIDSSVFLNDVCSGKSSCTKVVPSCLTITAPIGTFPNQRYPVSCNSSTSDMQLNSYLELSGYNEQDTPNNCSVIASVMHKDDLKLVVMVTLDTRTRVHTHLMYGSYFLIVVIFTVILFSSIKGGIKRHDKLMRVQLLR</sequence>
<keyword evidence="8" id="KW-1185">Reference proteome</keyword>
<dbReference type="eggNOG" id="ENOG502R6D8">
    <property type="taxonomic scope" value="Eukaryota"/>
</dbReference>
<reference evidence="7" key="2">
    <citation type="submission" date="2025-08" db="UniProtKB">
        <authorList>
            <consortium name="Ensembl"/>
        </authorList>
    </citation>
    <scope>IDENTIFICATION</scope>
</reference>
<dbReference type="OMA" id="TLFCYAI"/>
<feature type="transmembrane region" description="Helical" evidence="5">
    <location>
        <begin position="206"/>
        <end position="228"/>
    </location>
</feature>
<dbReference type="InParanoid" id="H2ZLV4"/>
<dbReference type="STRING" id="51511.ENSCSAVP00000018570"/>
<keyword evidence="2 5" id="KW-0812">Transmembrane</keyword>
<dbReference type="Ensembl" id="ENSCSAVT00000018772.1">
    <property type="protein sequence ID" value="ENSCSAVP00000018570.1"/>
    <property type="gene ID" value="ENSCSAVG00000010909.1"/>
</dbReference>
<dbReference type="Pfam" id="PF14940">
    <property type="entry name" value="TMEM219"/>
    <property type="match status" value="1"/>
</dbReference>
<name>H2ZLV4_CIOSA</name>
<accession>H2ZLV4</accession>
<evidence type="ECO:0000259" key="6">
    <source>
        <dbReference type="Pfam" id="PF14940"/>
    </source>
</evidence>
<feature type="domain" description="TMEM248/TMEM219" evidence="6">
    <location>
        <begin position="2"/>
        <end position="191"/>
    </location>
</feature>
<dbReference type="InterPro" id="IPR039587">
    <property type="entry name" value="TMEM248/TMEM219_dom"/>
</dbReference>
<organism evidence="7 8">
    <name type="scientific">Ciona savignyi</name>
    <name type="common">Pacific transparent sea squirt</name>
    <dbReference type="NCBI Taxonomy" id="51511"/>
    <lineage>
        <taxon>Eukaryota</taxon>
        <taxon>Metazoa</taxon>
        <taxon>Chordata</taxon>
        <taxon>Tunicata</taxon>
        <taxon>Ascidiacea</taxon>
        <taxon>Phlebobranchia</taxon>
        <taxon>Cionidae</taxon>
        <taxon>Ciona</taxon>
    </lineage>
</organism>
<evidence type="ECO:0000256" key="3">
    <source>
        <dbReference type="ARBA" id="ARBA00022989"/>
    </source>
</evidence>
<dbReference type="GO" id="GO:0016020">
    <property type="term" value="C:membrane"/>
    <property type="evidence" value="ECO:0007669"/>
    <property type="project" value="UniProtKB-SubCell"/>
</dbReference>
<evidence type="ECO:0000256" key="4">
    <source>
        <dbReference type="ARBA" id="ARBA00023136"/>
    </source>
</evidence>
<dbReference type="HOGENOM" id="CLU_1151466_0_0_1"/>
<proteinExistence type="predicted"/>
<reference evidence="8" key="1">
    <citation type="submission" date="2003-08" db="EMBL/GenBank/DDBJ databases">
        <authorList>
            <person name="Birren B."/>
            <person name="Nusbaum C."/>
            <person name="Abebe A."/>
            <person name="Abouelleil A."/>
            <person name="Adekoya E."/>
            <person name="Ait-zahra M."/>
            <person name="Allen N."/>
            <person name="Allen T."/>
            <person name="An P."/>
            <person name="Anderson M."/>
            <person name="Anderson S."/>
            <person name="Arachchi H."/>
            <person name="Armbruster J."/>
            <person name="Bachantsang P."/>
            <person name="Baldwin J."/>
            <person name="Barry A."/>
            <person name="Bayul T."/>
            <person name="Blitshsteyn B."/>
            <person name="Bloom T."/>
            <person name="Blye J."/>
            <person name="Boguslavskiy L."/>
            <person name="Borowsky M."/>
            <person name="Boukhgalter B."/>
            <person name="Brunache A."/>
            <person name="Butler J."/>
            <person name="Calixte N."/>
            <person name="Calvo S."/>
            <person name="Camarata J."/>
            <person name="Campo K."/>
            <person name="Chang J."/>
            <person name="Cheshatsang Y."/>
            <person name="Citroen M."/>
            <person name="Collymore A."/>
            <person name="Considine T."/>
            <person name="Cook A."/>
            <person name="Cooke P."/>
            <person name="Corum B."/>
            <person name="Cuomo C."/>
            <person name="David R."/>
            <person name="Dawoe T."/>
            <person name="Degray S."/>
            <person name="Dodge S."/>
            <person name="Dooley K."/>
            <person name="Dorje P."/>
            <person name="Dorjee K."/>
            <person name="Dorris L."/>
            <person name="Duffey N."/>
            <person name="Dupes A."/>
            <person name="Elkins T."/>
            <person name="Engels R."/>
            <person name="Erickson J."/>
            <person name="Farina A."/>
            <person name="Faro S."/>
            <person name="Ferreira P."/>
            <person name="Fischer H."/>
            <person name="Fitzgerald M."/>
            <person name="Foley K."/>
            <person name="Gage D."/>
            <person name="Galagan J."/>
            <person name="Gearin G."/>
            <person name="Gnerre S."/>
            <person name="Gnirke A."/>
            <person name="Goyette A."/>
            <person name="Graham J."/>
            <person name="Grandbois E."/>
            <person name="Gyaltsen K."/>
            <person name="Hafez N."/>
            <person name="Hagopian D."/>
            <person name="Hagos B."/>
            <person name="Hall J."/>
            <person name="Hatcher B."/>
            <person name="Heller A."/>
            <person name="Higgins H."/>
            <person name="Honan T."/>
            <person name="Horn A."/>
            <person name="Houde N."/>
            <person name="Hughes L."/>
            <person name="Hulme W."/>
            <person name="Husby E."/>
            <person name="Iliev I."/>
            <person name="Jaffe D."/>
            <person name="Jones C."/>
            <person name="Kamal M."/>
            <person name="Kamat A."/>
            <person name="Kamvysselis M."/>
            <person name="Karlsson E."/>
            <person name="Kells C."/>
            <person name="Kieu A."/>
            <person name="Kisner P."/>
            <person name="Kodira C."/>
            <person name="Kulbokas E."/>
            <person name="Labutti K."/>
            <person name="Lama D."/>
            <person name="Landers T."/>
            <person name="Leger J."/>
            <person name="Levine S."/>
            <person name="Lewis D."/>
            <person name="Lewis T."/>
            <person name="Lindblad-toh K."/>
            <person name="Liu X."/>
            <person name="Lokyitsang T."/>
            <person name="Lokyitsang Y."/>
            <person name="Lucien O."/>
            <person name="Lui A."/>
            <person name="Ma L.J."/>
            <person name="Mabbitt R."/>
            <person name="Macdonald J."/>
            <person name="Maclean C."/>
            <person name="Major J."/>
            <person name="Manning J."/>
            <person name="Marabella R."/>
            <person name="Maru K."/>
            <person name="Matthews C."/>
            <person name="Mauceli E."/>
            <person name="Mccarthy M."/>
            <person name="Mcdonough S."/>
            <person name="Mcghee T."/>
            <person name="Meldrim J."/>
            <person name="Meneus L."/>
            <person name="Mesirov J."/>
            <person name="Mihalev A."/>
            <person name="Mihova T."/>
            <person name="Mikkelsen T."/>
            <person name="Mlenga V."/>
            <person name="Moru K."/>
            <person name="Mozes J."/>
            <person name="Mulrain L."/>
            <person name="Munson G."/>
            <person name="Naylor J."/>
            <person name="Newes C."/>
            <person name="Nguyen C."/>
            <person name="Nguyen N."/>
            <person name="Nguyen T."/>
            <person name="Nicol R."/>
            <person name="Nielsen C."/>
            <person name="Nizzari M."/>
            <person name="Norbu C."/>
            <person name="Norbu N."/>
            <person name="O'donnell P."/>
            <person name="Okoawo O."/>
            <person name="O'leary S."/>
            <person name="Omotosho B."/>
            <person name="O'neill K."/>
            <person name="Osman S."/>
            <person name="Parker S."/>
            <person name="Perrin D."/>
            <person name="Phunkhang P."/>
            <person name="Piqani B."/>
            <person name="Purcell S."/>
            <person name="Rachupka T."/>
            <person name="Ramasamy U."/>
            <person name="Rameau R."/>
            <person name="Ray V."/>
            <person name="Raymond C."/>
            <person name="Retta R."/>
            <person name="Richardson S."/>
            <person name="Rise C."/>
            <person name="Rodriguez J."/>
            <person name="Rogers J."/>
            <person name="Rogov P."/>
            <person name="Rutman M."/>
            <person name="Schupbach R."/>
            <person name="Seaman C."/>
            <person name="Settipalli S."/>
            <person name="Sharpe T."/>
            <person name="Sheridan J."/>
            <person name="Sherpa N."/>
            <person name="Shi J."/>
            <person name="Smirnov S."/>
            <person name="Smith C."/>
            <person name="Sougnez C."/>
            <person name="Spencer B."/>
            <person name="Stalker J."/>
            <person name="Stange-thomann N."/>
            <person name="Stavropoulos S."/>
            <person name="Stetson K."/>
            <person name="Stone C."/>
            <person name="Stone S."/>
            <person name="Stubbs M."/>
            <person name="Talamas J."/>
            <person name="Tchuinga P."/>
            <person name="Tenzing P."/>
            <person name="Tesfaye S."/>
            <person name="Theodore J."/>
            <person name="Thoulutsang Y."/>
            <person name="Topham K."/>
            <person name="Towey S."/>
            <person name="Tsamla T."/>
            <person name="Tsomo N."/>
            <person name="Vallee D."/>
            <person name="Vassiliev H."/>
            <person name="Venkataraman V."/>
            <person name="Vinson J."/>
            <person name="Vo A."/>
            <person name="Wade C."/>
            <person name="Wang S."/>
            <person name="Wangchuk T."/>
            <person name="Wangdi T."/>
            <person name="Whittaker C."/>
            <person name="Wilkinson J."/>
            <person name="Wu Y."/>
            <person name="Wyman D."/>
            <person name="Yadav S."/>
            <person name="Yang S."/>
            <person name="Yang X."/>
            <person name="Yeager S."/>
            <person name="Yee E."/>
            <person name="Young G."/>
            <person name="Zainoun J."/>
            <person name="Zembeck L."/>
            <person name="Zimmer A."/>
            <person name="Zody M."/>
            <person name="Lander E."/>
        </authorList>
    </citation>
    <scope>NUCLEOTIDE SEQUENCE [LARGE SCALE GENOMIC DNA]</scope>
</reference>
<protein>
    <recommendedName>
        <fullName evidence="6">TMEM248/TMEM219 domain-containing protein</fullName>
    </recommendedName>
</protein>
<dbReference type="PANTHER" id="PTHR16002">
    <property type="entry name" value="TRANSMEMBRANE PROTEIN 248-LIKE"/>
    <property type="match status" value="1"/>
</dbReference>
<dbReference type="GeneTree" id="ENSGT00940000153883"/>
<comment type="subcellular location">
    <subcellularLocation>
        <location evidence="1">Membrane</location>
    </subcellularLocation>
</comment>
<dbReference type="Proteomes" id="UP000007875">
    <property type="component" value="Unassembled WGS sequence"/>
</dbReference>
<evidence type="ECO:0000256" key="5">
    <source>
        <dbReference type="SAM" id="Phobius"/>
    </source>
</evidence>
<evidence type="ECO:0000313" key="7">
    <source>
        <dbReference type="Ensembl" id="ENSCSAVP00000018570.1"/>
    </source>
</evidence>
<keyword evidence="4 5" id="KW-0472">Membrane</keyword>
<reference evidence="7" key="3">
    <citation type="submission" date="2025-09" db="UniProtKB">
        <authorList>
            <consortium name="Ensembl"/>
        </authorList>
    </citation>
    <scope>IDENTIFICATION</scope>
</reference>
<evidence type="ECO:0000313" key="8">
    <source>
        <dbReference type="Proteomes" id="UP000007875"/>
    </source>
</evidence>
<evidence type="ECO:0000256" key="2">
    <source>
        <dbReference type="ARBA" id="ARBA00022692"/>
    </source>
</evidence>